<gene>
    <name evidence="4" type="ORF">H9650_06315</name>
</gene>
<dbReference type="EMBL" id="JACSQO010000002">
    <property type="protein sequence ID" value="MBD7943729.1"/>
    <property type="molecule type" value="Genomic_DNA"/>
</dbReference>
<proteinExistence type="predicted"/>
<dbReference type="InterPro" id="IPR012902">
    <property type="entry name" value="N_methyl_site"/>
</dbReference>
<dbReference type="PROSITE" id="PS00409">
    <property type="entry name" value="PROKAR_NTER_METHYL"/>
    <property type="match status" value="1"/>
</dbReference>
<dbReference type="RefSeq" id="WP_144535685.1">
    <property type="nucleotide sequence ID" value="NZ_JACSQO010000002.1"/>
</dbReference>
<sequence length="133" mass="15180">MINEKGFSLLEVLGSLVILTIIFLSFFQIFINSNKIAAVNNEKLVMIYLADANLERTKIDPFEHLPKIDPKSNSLYKETKAHKISLNDKEYTVTLNTTQNLKEKELNMFNIEVKVTSNTNKSSSSVEGYVIYE</sequence>
<dbReference type="Proteomes" id="UP000640786">
    <property type="component" value="Unassembled WGS sequence"/>
</dbReference>
<comment type="caution">
    <text evidence="4">The sequence shown here is derived from an EMBL/GenBank/DDBJ whole genome shotgun (WGS) entry which is preliminary data.</text>
</comment>
<dbReference type="Pfam" id="PF07963">
    <property type="entry name" value="N_methyl"/>
    <property type="match status" value="1"/>
</dbReference>
<feature type="transmembrane region" description="Helical" evidence="3">
    <location>
        <begin position="12"/>
        <end position="31"/>
    </location>
</feature>
<name>A0ABR8R7G4_9BACI</name>
<keyword evidence="3" id="KW-1133">Transmembrane helix</keyword>
<evidence type="ECO:0000256" key="3">
    <source>
        <dbReference type="SAM" id="Phobius"/>
    </source>
</evidence>
<accession>A0ABR8R7G4</accession>
<evidence type="ECO:0000256" key="2">
    <source>
        <dbReference type="ARBA" id="ARBA00023287"/>
    </source>
</evidence>
<organism evidence="4 5">
    <name type="scientific">Psychrobacillus faecigallinarum</name>
    <dbReference type="NCBI Taxonomy" id="2762235"/>
    <lineage>
        <taxon>Bacteria</taxon>
        <taxon>Bacillati</taxon>
        <taxon>Bacillota</taxon>
        <taxon>Bacilli</taxon>
        <taxon>Bacillales</taxon>
        <taxon>Bacillaceae</taxon>
        <taxon>Psychrobacillus</taxon>
    </lineage>
</organism>
<keyword evidence="5" id="KW-1185">Reference proteome</keyword>
<keyword evidence="3" id="KW-0472">Membrane</keyword>
<protein>
    <submittedName>
        <fullName evidence="4">Prepilin-type N-terminal cleavage/methylation domain-containing protein</fullName>
    </submittedName>
</protein>
<evidence type="ECO:0000313" key="5">
    <source>
        <dbReference type="Proteomes" id="UP000640786"/>
    </source>
</evidence>
<keyword evidence="2" id="KW-0178">Competence</keyword>
<keyword evidence="3" id="KW-0812">Transmembrane</keyword>
<evidence type="ECO:0000313" key="4">
    <source>
        <dbReference type="EMBL" id="MBD7943729.1"/>
    </source>
</evidence>
<reference evidence="4 5" key="1">
    <citation type="submission" date="2020-08" db="EMBL/GenBank/DDBJ databases">
        <title>A Genomic Blueprint of the Chicken Gut Microbiome.</title>
        <authorList>
            <person name="Gilroy R."/>
            <person name="Ravi A."/>
            <person name="Getino M."/>
            <person name="Pursley I."/>
            <person name="Horton D.L."/>
            <person name="Alikhan N.-F."/>
            <person name="Baker D."/>
            <person name="Gharbi K."/>
            <person name="Hall N."/>
            <person name="Watson M."/>
            <person name="Adriaenssens E.M."/>
            <person name="Foster-Nyarko E."/>
            <person name="Jarju S."/>
            <person name="Secka A."/>
            <person name="Antonio M."/>
            <person name="Oren A."/>
            <person name="Chaudhuri R."/>
            <person name="La Ragione R.M."/>
            <person name="Hildebrand F."/>
            <person name="Pallen M.J."/>
        </authorList>
    </citation>
    <scope>NUCLEOTIDE SEQUENCE [LARGE SCALE GENOMIC DNA]</scope>
    <source>
        <strain evidence="4 5">Sa2BUA9</strain>
    </source>
</reference>
<comment type="subcellular location">
    <subcellularLocation>
        <location evidence="1">Cell surface</location>
    </subcellularLocation>
</comment>
<evidence type="ECO:0000256" key="1">
    <source>
        <dbReference type="ARBA" id="ARBA00004241"/>
    </source>
</evidence>